<gene>
    <name evidence="1" type="ORF">BET01_00915</name>
</gene>
<dbReference type="InterPro" id="IPR027417">
    <property type="entry name" value="P-loop_NTPase"/>
</dbReference>
<dbReference type="AlphaFoldDB" id="A0A419TBU0"/>
<dbReference type="EMBL" id="MCIA01000001">
    <property type="protein sequence ID" value="RKD34949.1"/>
    <property type="molecule type" value="Genomic_DNA"/>
</dbReference>
<keyword evidence="2" id="KW-1185">Reference proteome</keyword>
<keyword evidence="1" id="KW-0808">Transferase</keyword>
<evidence type="ECO:0000313" key="2">
    <source>
        <dbReference type="Proteomes" id="UP000284277"/>
    </source>
</evidence>
<dbReference type="Gene3D" id="3.40.50.300">
    <property type="entry name" value="P-loop containing nucleotide triphosphate hydrolases"/>
    <property type="match status" value="1"/>
</dbReference>
<proteinExistence type="predicted"/>
<sequence>MKIKQNLRKEVFYLRETFVVTITRQFGSMGRPIARQISEKLGIEYYDRDIVEMTSKDLNLPVSAISDVEESAKTAFFNMNHPLGMGTTTIQDSVYSAQKKIIVDLAERESCIIVGRCADHILRDHKNIIHIFIYAPYEARLTNCIERLNMKPDEAKKMIASVDKARESYHRHYCGYLMSDKEYKDVMIDSSLLGVEGTCDILTELIRKKFPGLLSQ</sequence>
<dbReference type="OrthoDB" id="9781180at2"/>
<dbReference type="GO" id="GO:0016301">
    <property type="term" value="F:kinase activity"/>
    <property type="evidence" value="ECO:0007669"/>
    <property type="project" value="UniProtKB-KW"/>
</dbReference>
<organism evidence="1 2">
    <name type="scientific">Lacrimispora algidixylanolytica</name>
    <dbReference type="NCBI Taxonomy" id="94868"/>
    <lineage>
        <taxon>Bacteria</taxon>
        <taxon>Bacillati</taxon>
        <taxon>Bacillota</taxon>
        <taxon>Clostridia</taxon>
        <taxon>Lachnospirales</taxon>
        <taxon>Lachnospiraceae</taxon>
        <taxon>Lacrimispora</taxon>
    </lineage>
</organism>
<dbReference type="Proteomes" id="UP000284277">
    <property type="component" value="Unassembled WGS sequence"/>
</dbReference>
<evidence type="ECO:0000313" key="1">
    <source>
        <dbReference type="EMBL" id="RKD34949.1"/>
    </source>
</evidence>
<accession>A0A419TBU0</accession>
<dbReference type="Pfam" id="PF13189">
    <property type="entry name" value="Cytidylate_kin2"/>
    <property type="match status" value="1"/>
</dbReference>
<comment type="caution">
    <text evidence="1">The sequence shown here is derived from an EMBL/GenBank/DDBJ whole genome shotgun (WGS) entry which is preliminary data.</text>
</comment>
<protein>
    <submittedName>
        <fullName evidence="1">Cytidylate kinase</fullName>
    </submittedName>
</protein>
<name>A0A419TBU0_9FIRM</name>
<reference evidence="1 2" key="1">
    <citation type="submission" date="2016-08" db="EMBL/GenBank/DDBJ databases">
        <title>A new outlook on sporulation: Clostridium algidixylanolyticum.</title>
        <authorList>
            <person name="Poppleton D.I."/>
            <person name="Gribaldo S."/>
        </authorList>
    </citation>
    <scope>NUCLEOTIDE SEQUENCE [LARGE SCALE GENOMIC DNA]</scope>
    <source>
        <strain evidence="1 2">SPL73</strain>
    </source>
</reference>
<dbReference type="SUPFAM" id="SSF52540">
    <property type="entry name" value="P-loop containing nucleoside triphosphate hydrolases"/>
    <property type="match status" value="1"/>
</dbReference>
<keyword evidence="1" id="KW-0418">Kinase</keyword>